<comment type="subcellular location">
    <subcellularLocation>
        <location evidence="1">Membrane</location>
        <topology evidence="1">Multi-pass membrane protein</topology>
    </subcellularLocation>
</comment>
<keyword evidence="11" id="KW-1185">Reference proteome</keyword>
<dbReference type="GO" id="GO:0016020">
    <property type="term" value="C:membrane"/>
    <property type="evidence" value="ECO:0007669"/>
    <property type="project" value="UniProtKB-SubCell"/>
</dbReference>
<name>A0A6A4W5I6_AMPAM</name>
<evidence type="ECO:0000256" key="9">
    <source>
        <dbReference type="SAM" id="SignalP"/>
    </source>
</evidence>
<evidence type="ECO:0000256" key="4">
    <source>
        <dbReference type="ARBA" id="ARBA00022692"/>
    </source>
</evidence>
<feature type="transmembrane region" description="Helical" evidence="8">
    <location>
        <begin position="183"/>
        <end position="202"/>
    </location>
</feature>
<feature type="transmembrane region" description="Helical" evidence="8">
    <location>
        <begin position="151"/>
        <end position="171"/>
    </location>
</feature>
<feature type="signal peptide" evidence="9">
    <location>
        <begin position="1"/>
        <end position="18"/>
    </location>
</feature>
<dbReference type="Proteomes" id="UP000440578">
    <property type="component" value="Unassembled WGS sequence"/>
</dbReference>
<keyword evidence="4 8" id="KW-0812">Transmembrane</keyword>
<dbReference type="SUPFAM" id="SSF103481">
    <property type="entry name" value="Multidrug resistance efflux transporter EmrE"/>
    <property type="match status" value="1"/>
</dbReference>
<dbReference type="InterPro" id="IPR012404">
    <property type="entry name" value="UCP036436"/>
</dbReference>
<feature type="transmembrane region" description="Helical" evidence="8">
    <location>
        <begin position="267"/>
        <end position="288"/>
    </location>
</feature>
<dbReference type="InterPro" id="IPR009262">
    <property type="entry name" value="SLC35_F1/F2/F6"/>
</dbReference>
<dbReference type="PANTHER" id="PTHR13146">
    <property type="match status" value="1"/>
</dbReference>
<protein>
    <submittedName>
        <fullName evidence="10">Solute carrier family 35 member F6</fullName>
    </submittedName>
</protein>
<evidence type="ECO:0000313" key="11">
    <source>
        <dbReference type="Proteomes" id="UP000440578"/>
    </source>
</evidence>
<feature type="transmembrane region" description="Helical" evidence="8">
    <location>
        <begin position="300"/>
        <end position="319"/>
    </location>
</feature>
<keyword evidence="3" id="KW-0813">Transport</keyword>
<evidence type="ECO:0000313" key="10">
    <source>
        <dbReference type="EMBL" id="KAF0303127.1"/>
    </source>
</evidence>
<accession>A0A6A4W5I6</accession>
<evidence type="ECO:0000256" key="3">
    <source>
        <dbReference type="ARBA" id="ARBA00022448"/>
    </source>
</evidence>
<feature type="transmembrane region" description="Helical" evidence="8">
    <location>
        <begin position="325"/>
        <end position="345"/>
    </location>
</feature>
<keyword evidence="9" id="KW-0732">Signal</keyword>
<feature type="transmembrane region" description="Helical" evidence="8">
    <location>
        <begin position="214"/>
        <end position="237"/>
    </location>
</feature>
<organism evidence="10 11">
    <name type="scientific">Amphibalanus amphitrite</name>
    <name type="common">Striped barnacle</name>
    <name type="synonym">Balanus amphitrite</name>
    <dbReference type="NCBI Taxonomy" id="1232801"/>
    <lineage>
        <taxon>Eukaryota</taxon>
        <taxon>Metazoa</taxon>
        <taxon>Ecdysozoa</taxon>
        <taxon>Arthropoda</taxon>
        <taxon>Crustacea</taxon>
        <taxon>Multicrustacea</taxon>
        <taxon>Cirripedia</taxon>
        <taxon>Thoracica</taxon>
        <taxon>Thoracicalcarea</taxon>
        <taxon>Balanomorpha</taxon>
        <taxon>Balanoidea</taxon>
        <taxon>Balanidae</taxon>
        <taxon>Amphibalaninae</taxon>
        <taxon>Amphibalanus</taxon>
    </lineage>
</organism>
<feature type="transmembrane region" description="Helical" evidence="8">
    <location>
        <begin position="52"/>
        <end position="71"/>
    </location>
</feature>
<feature type="transmembrane region" description="Helical" evidence="8">
    <location>
        <begin position="92"/>
        <end position="113"/>
    </location>
</feature>
<feature type="region of interest" description="Disordered" evidence="7">
    <location>
        <begin position="356"/>
        <end position="386"/>
    </location>
</feature>
<gene>
    <name evidence="10" type="primary">SLC35F6_3</name>
    <name evidence="10" type="ORF">FJT64_024843</name>
</gene>
<dbReference type="AlphaFoldDB" id="A0A6A4W5I6"/>
<keyword evidence="5 8" id="KW-1133">Transmembrane helix</keyword>
<feature type="chain" id="PRO_5025489149" evidence="9">
    <location>
        <begin position="19"/>
        <end position="386"/>
    </location>
</feature>
<comment type="caution">
    <text evidence="10">The sequence shown here is derived from an EMBL/GenBank/DDBJ whole genome shotgun (WGS) entry which is preliminary data.</text>
</comment>
<sequence length="386" mass="42587">MAWTSYQLFLAGLMVVTGSLNTLSTKWADQLKSINSVGELVHFNHPFLQATSMFVGEFSCMYAFFMFYFIFKHKGGEERVQASTLTGGNRQFNPLIFLPPAMCDMIATSTMYVGLNLTYASSFQMLRGSVIVFTGLLSMFCLGRKLNARQWAGIVFVIIGLAIVGVSDFLLPSDEEYDTSNVILGDALIIAAQVVVACQMVIEERFVSSANVPPLMAVGCEGLFGFVVLSILLFPMYHIHVNSTFSSSPEYRLEDALDAFYQLGNNWQLSLAFSGTIISIAFFNFAGISVTKEINATTRMVLDSVRTLVIYLVSLALGWQDFQYLQPIGFVILLIGMSVYNDVIITPFMRERGWIAADPEESEPPKDDSQEDLAASGPDDDAAVST</sequence>
<evidence type="ECO:0000256" key="1">
    <source>
        <dbReference type="ARBA" id="ARBA00004141"/>
    </source>
</evidence>
<evidence type="ECO:0000256" key="6">
    <source>
        <dbReference type="ARBA" id="ARBA00023136"/>
    </source>
</evidence>
<evidence type="ECO:0000256" key="8">
    <source>
        <dbReference type="SAM" id="Phobius"/>
    </source>
</evidence>
<dbReference type="Pfam" id="PF06027">
    <property type="entry name" value="SLC35F"/>
    <property type="match status" value="1"/>
</dbReference>
<evidence type="ECO:0000256" key="5">
    <source>
        <dbReference type="ARBA" id="ARBA00022989"/>
    </source>
</evidence>
<dbReference type="InterPro" id="IPR037185">
    <property type="entry name" value="EmrE-like"/>
</dbReference>
<dbReference type="PIRSF" id="PIRSF036436">
    <property type="entry name" value="UCP036436"/>
    <property type="match status" value="1"/>
</dbReference>
<evidence type="ECO:0000256" key="7">
    <source>
        <dbReference type="SAM" id="MobiDB-lite"/>
    </source>
</evidence>
<dbReference type="PANTHER" id="PTHR13146:SF0">
    <property type="entry name" value="SOLUTE CARRIER FAMILY 35 MEMBER F6"/>
    <property type="match status" value="1"/>
</dbReference>
<keyword evidence="6 8" id="KW-0472">Membrane</keyword>
<proteinExistence type="inferred from homology"/>
<comment type="similarity">
    <text evidence="2">Belongs to the SLC35F solute transporter family.</text>
</comment>
<dbReference type="OrthoDB" id="29773at2759"/>
<evidence type="ECO:0000256" key="2">
    <source>
        <dbReference type="ARBA" id="ARBA00007863"/>
    </source>
</evidence>
<dbReference type="Gene3D" id="1.10.3730.20">
    <property type="match status" value="1"/>
</dbReference>
<feature type="transmembrane region" description="Helical" evidence="8">
    <location>
        <begin position="125"/>
        <end position="142"/>
    </location>
</feature>
<reference evidence="10 11" key="1">
    <citation type="submission" date="2019-07" db="EMBL/GenBank/DDBJ databases">
        <title>Draft genome assembly of a fouling barnacle, Amphibalanus amphitrite (Darwin, 1854): The first reference genome for Thecostraca.</title>
        <authorList>
            <person name="Kim W."/>
        </authorList>
    </citation>
    <scope>NUCLEOTIDE SEQUENCE [LARGE SCALE GENOMIC DNA]</scope>
    <source>
        <strain evidence="10">SNU_AA5</strain>
        <tissue evidence="10">Soma without cirri and trophi</tissue>
    </source>
</reference>
<dbReference type="GO" id="GO:0022857">
    <property type="term" value="F:transmembrane transporter activity"/>
    <property type="evidence" value="ECO:0007669"/>
    <property type="project" value="InterPro"/>
</dbReference>
<dbReference type="EMBL" id="VIIS01000970">
    <property type="protein sequence ID" value="KAF0303127.1"/>
    <property type="molecule type" value="Genomic_DNA"/>
</dbReference>